<comment type="caution">
    <text evidence="2">The sequence shown here is derived from an EMBL/GenBank/DDBJ whole genome shotgun (WGS) entry which is preliminary data.</text>
</comment>
<dbReference type="OrthoDB" id="9807212at2"/>
<evidence type="ECO:0000313" key="2">
    <source>
        <dbReference type="EMBL" id="RUL89324.1"/>
    </source>
</evidence>
<dbReference type="CDD" id="cd08946">
    <property type="entry name" value="SDR_e"/>
    <property type="match status" value="1"/>
</dbReference>
<dbReference type="InterPro" id="IPR036291">
    <property type="entry name" value="NAD(P)-bd_dom_sf"/>
</dbReference>
<dbReference type="InterPro" id="IPR050177">
    <property type="entry name" value="Lipid_A_modif_metabolic_enz"/>
</dbReference>
<evidence type="ECO:0000259" key="1">
    <source>
        <dbReference type="Pfam" id="PF01370"/>
    </source>
</evidence>
<dbReference type="AlphaFoldDB" id="A0A432MPF4"/>
<sequence length="299" mass="32493">MRIAVTGATGFLGRYVVRLLAERGHTLRCWYRMSSDRGGFEPFDRAIEWVPGSLRDRGSEAALIAGCDAVVHAALDRPGPGFIGAEGDLISFAEANLMGSLRLFQAAHRAGVSRFVFVSTCAVYDTILDDRPLDETHPLWPGSHYGAHKAALEAFVHSFGRAGLPICALRPTGIYGLARSVEGSKWFGLVRDVVAGREVITRRGGKEVHVLDVARAVSLLLDAPFESVVGQSFNCYDLYVSEYDVARLAISFGAPGRLLGEPTRPKHQIDTTLLRSLGMTFGGRPQLEDYIRALVSACS</sequence>
<accession>A0A432MPF4</accession>
<reference evidence="2 3" key="2">
    <citation type="submission" date="2019-01" db="EMBL/GenBank/DDBJ databases">
        <title>Tautonia sociabilis, a novel thermotolerant planctomycete of Isosphaeraceae family, isolated from a 4000 m deep subterranean habitat.</title>
        <authorList>
            <person name="Kovaleva O.L."/>
            <person name="Elcheninov A.G."/>
            <person name="Van Heerden E."/>
            <person name="Toshchakov S.V."/>
            <person name="Novikov A."/>
            <person name="Bonch-Osmolovskaya E.A."/>
            <person name="Kublanov I.V."/>
        </authorList>
    </citation>
    <scope>NUCLEOTIDE SEQUENCE [LARGE SCALE GENOMIC DNA]</scope>
    <source>
        <strain evidence="2 3">GM2012</strain>
    </source>
</reference>
<dbReference type="PANTHER" id="PTHR43245:SF58">
    <property type="entry name" value="BLL5923 PROTEIN"/>
    <property type="match status" value="1"/>
</dbReference>
<proteinExistence type="predicted"/>
<organism evidence="2 3">
    <name type="scientific">Tautonia sociabilis</name>
    <dbReference type="NCBI Taxonomy" id="2080755"/>
    <lineage>
        <taxon>Bacteria</taxon>
        <taxon>Pseudomonadati</taxon>
        <taxon>Planctomycetota</taxon>
        <taxon>Planctomycetia</taxon>
        <taxon>Isosphaerales</taxon>
        <taxon>Isosphaeraceae</taxon>
        <taxon>Tautonia</taxon>
    </lineage>
</organism>
<dbReference type="PANTHER" id="PTHR43245">
    <property type="entry name" value="BIFUNCTIONAL POLYMYXIN RESISTANCE PROTEIN ARNA"/>
    <property type="match status" value="1"/>
</dbReference>
<dbReference type="Gene3D" id="3.40.50.720">
    <property type="entry name" value="NAD(P)-binding Rossmann-like Domain"/>
    <property type="match status" value="1"/>
</dbReference>
<dbReference type="Pfam" id="PF01370">
    <property type="entry name" value="Epimerase"/>
    <property type="match status" value="1"/>
</dbReference>
<keyword evidence="3" id="KW-1185">Reference proteome</keyword>
<evidence type="ECO:0000313" key="3">
    <source>
        <dbReference type="Proteomes" id="UP000280296"/>
    </source>
</evidence>
<dbReference type="InterPro" id="IPR001509">
    <property type="entry name" value="Epimerase_deHydtase"/>
</dbReference>
<dbReference type="Proteomes" id="UP000280296">
    <property type="component" value="Unassembled WGS sequence"/>
</dbReference>
<reference evidence="2 3" key="1">
    <citation type="submission" date="2018-12" db="EMBL/GenBank/DDBJ databases">
        <authorList>
            <person name="Toschakov S.V."/>
        </authorList>
    </citation>
    <scope>NUCLEOTIDE SEQUENCE [LARGE SCALE GENOMIC DNA]</scope>
    <source>
        <strain evidence="2 3">GM2012</strain>
    </source>
</reference>
<dbReference type="EMBL" id="RYZH01000003">
    <property type="protein sequence ID" value="RUL89324.1"/>
    <property type="molecule type" value="Genomic_DNA"/>
</dbReference>
<name>A0A432MPF4_9BACT</name>
<protein>
    <submittedName>
        <fullName evidence="2">NAD(P)-dependent oxidoreductase</fullName>
    </submittedName>
</protein>
<feature type="domain" description="NAD-dependent epimerase/dehydratase" evidence="1">
    <location>
        <begin position="3"/>
        <end position="235"/>
    </location>
</feature>
<dbReference type="RefSeq" id="WP_126723760.1">
    <property type="nucleotide sequence ID" value="NZ_RYZH01000003.1"/>
</dbReference>
<dbReference type="SUPFAM" id="SSF51735">
    <property type="entry name" value="NAD(P)-binding Rossmann-fold domains"/>
    <property type="match status" value="1"/>
</dbReference>
<gene>
    <name evidence="2" type="ORF">TsocGM_02610</name>
</gene>